<reference evidence="2 3" key="1">
    <citation type="journal article" date="2018" name="Nat. Ecol. Evol.">
        <title>Pezizomycetes genomes reveal the molecular basis of ectomycorrhizal truffle lifestyle.</title>
        <authorList>
            <person name="Murat C."/>
            <person name="Payen T."/>
            <person name="Noel B."/>
            <person name="Kuo A."/>
            <person name="Morin E."/>
            <person name="Chen J."/>
            <person name="Kohler A."/>
            <person name="Krizsan K."/>
            <person name="Balestrini R."/>
            <person name="Da Silva C."/>
            <person name="Montanini B."/>
            <person name="Hainaut M."/>
            <person name="Levati E."/>
            <person name="Barry K.W."/>
            <person name="Belfiori B."/>
            <person name="Cichocki N."/>
            <person name="Clum A."/>
            <person name="Dockter R.B."/>
            <person name="Fauchery L."/>
            <person name="Guy J."/>
            <person name="Iotti M."/>
            <person name="Le Tacon F."/>
            <person name="Lindquist E.A."/>
            <person name="Lipzen A."/>
            <person name="Malagnac F."/>
            <person name="Mello A."/>
            <person name="Molinier V."/>
            <person name="Miyauchi S."/>
            <person name="Poulain J."/>
            <person name="Riccioni C."/>
            <person name="Rubini A."/>
            <person name="Sitrit Y."/>
            <person name="Splivallo R."/>
            <person name="Traeger S."/>
            <person name="Wang M."/>
            <person name="Zifcakova L."/>
            <person name="Wipf D."/>
            <person name="Zambonelli A."/>
            <person name="Paolocci F."/>
            <person name="Nowrousian M."/>
            <person name="Ottonello S."/>
            <person name="Baldrian P."/>
            <person name="Spatafora J.W."/>
            <person name="Henrissat B."/>
            <person name="Nagy L.G."/>
            <person name="Aury J.M."/>
            <person name="Wincker P."/>
            <person name="Grigoriev I.V."/>
            <person name="Bonfante P."/>
            <person name="Martin F.M."/>
        </authorList>
    </citation>
    <scope>NUCLEOTIDE SEQUENCE [LARGE SCALE GENOMIC DNA]</scope>
    <source>
        <strain evidence="2 3">RN42</strain>
    </source>
</reference>
<dbReference type="AlphaFoldDB" id="A0A3N4HXB6"/>
<dbReference type="EMBL" id="ML119793">
    <property type="protein sequence ID" value="RPA74324.1"/>
    <property type="molecule type" value="Genomic_DNA"/>
</dbReference>
<keyword evidence="3" id="KW-1185">Reference proteome</keyword>
<dbReference type="Proteomes" id="UP000275078">
    <property type="component" value="Unassembled WGS sequence"/>
</dbReference>
<evidence type="ECO:0000313" key="3">
    <source>
        <dbReference type="Proteomes" id="UP000275078"/>
    </source>
</evidence>
<organism evidence="2 3">
    <name type="scientific">Ascobolus immersus RN42</name>
    <dbReference type="NCBI Taxonomy" id="1160509"/>
    <lineage>
        <taxon>Eukaryota</taxon>
        <taxon>Fungi</taxon>
        <taxon>Dikarya</taxon>
        <taxon>Ascomycota</taxon>
        <taxon>Pezizomycotina</taxon>
        <taxon>Pezizomycetes</taxon>
        <taxon>Pezizales</taxon>
        <taxon>Ascobolaceae</taxon>
        <taxon>Ascobolus</taxon>
    </lineage>
</organism>
<feature type="region of interest" description="Disordered" evidence="1">
    <location>
        <begin position="129"/>
        <end position="170"/>
    </location>
</feature>
<evidence type="ECO:0000313" key="2">
    <source>
        <dbReference type="EMBL" id="RPA74324.1"/>
    </source>
</evidence>
<evidence type="ECO:0000256" key="1">
    <source>
        <dbReference type="SAM" id="MobiDB-lite"/>
    </source>
</evidence>
<name>A0A3N4HXB6_ASCIM</name>
<proteinExistence type="predicted"/>
<accession>A0A3N4HXB6</accession>
<sequence length="359" mass="40779">MACNCNPREPATNCSCHDEAAKAHQLRFKKRERNGKGTDIRPLPGLSNADLYTSPSVKVYLYDPNDPEDAKLFPDPGLKVKKVQVAGSTIDLVQGRLRAGIDKPLILHRALLERASEFFSRQLKEMDARAAGKSESHPNTVTDEEDSSWESIYDQESERPTETTTTSQNQDAIYIPSRYIPSFPVFMAFIQFAQTDEDYDYLEGGDITRCLTPSETVFHLDVYRLARSLHAQALQQRSVTNLYDILNYWSEDTFTLSPECVLRLLETVYNLPEAPDGKEASYSLNLSSDDKEMDSAMELLLLYVVTRLSKFQHSTDMIAYCRRNKEFAGYIFQNAGCASKSMWDEPVFSSLCGKRPQRR</sequence>
<gene>
    <name evidence="2" type="ORF">BJ508DRAFT_312963</name>
</gene>
<protein>
    <submittedName>
        <fullName evidence="2">Uncharacterized protein</fullName>
    </submittedName>
</protein>